<gene>
    <name evidence="1" type="ORF">B5807_09831</name>
</gene>
<name>A0A1Y2LT65_EPING</name>
<evidence type="ECO:0000313" key="2">
    <source>
        <dbReference type="Proteomes" id="UP000193240"/>
    </source>
</evidence>
<dbReference type="EMBL" id="KZ107849">
    <property type="protein sequence ID" value="OSS47084.1"/>
    <property type="molecule type" value="Genomic_DNA"/>
</dbReference>
<dbReference type="AlphaFoldDB" id="A0A1Y2LT65"/>
<organism evidence="1 2">
    <name type="scientific">Epicoccum nigrum</name>
    <name type="common">Soil fungus</name>
    <name type="synonym">Epicoccum purpurascens</name>
    <dbReference type="NCBI Taxonomy" id="105696"/>
    <lineage>
        <taxon>Eukaryota</taxon>
        <taxon>Fungi</taxon>
        <taxon>Dikarya</taxon>
        <taxon>Ascomycota</taxon>
        <taxon>Pezizomycotina</taxon>
        <taxon>Dothideomycetes</taxon>
        <taxon>Pleosporomycetidae</taxon>
        <taxon>Pleosporales</taxon>
        <taxon>Pleosporineae</taxon>
        <taxon>Didymellaceae</taxon>
        <taxon>Epicoccum</taxon>
    </lineage>
</organism>
<dbReference type="InParanoid" id="A0A1Y2LT65"/>
<accession>A0A1Y2LT65</accession>
<proteinExistence type="predicted"/>
<sequence length="100" mass="11348">MNGMSRILLTPITLYTSVLPTQPILRLERTPRSKYDSMNLILLIVSEILIRYLPERSRARWTMGIKVLIEPGTNHTSLRSHSADLNAITTPSFLSAVTRQ</sequence>
<dbReference type="Proteomes" id="UP000193240">
    <property type="component" value="Unassembled WGS sequence"/>
</dbReference>
<keyword evidence="2" id="KW-1185">Reference proteome</keyword>
<evidence type="ECO:0000313" key="1">
    <source>
        <dbReference type="EMBL" id="OSS47084.1"/>
    </source>
</evidence>
<protein>
    <submittedName>
        <fullName evidence="1">Uncharacterized protein</fullName>
    </submittedName>
</protein>
<reference evidence="1 2" key="1">
    <citation type="journal article" date="2017" name="Genome Announc.">
        <title>Genome sequence of the saprophytic ascomycete Epicoccum nigrum ICMP 19927 strain isolated from New Zealand.</title>
        <authorList>
            <person name="Fokin M."/>
            <person name="Fleetwood D."/>
            <person name="Weir B.S."/>
            <person name="Villas-Boas S.G."/>
        </authorList>
    </citation>
    <scope>NUCLEOTIDE SEQUENCE [LARGE SCALE GENOMIC DNA]</scope>
    <source>
        <strain evidence="1 2">ICMP 19927</strain>
    </source>
</reference>